<dbReference type="PROSITE" id="PS51257">
    <property type="entry name" value="PROKAR_LIPOPROTEIN"/>
    <property type="match status" value="1"/>
</dbReference>
<reference evidence="1 2" key="1">
    <citation type="submission" date="2017-11" db="EMBL/GenBank/DDBJ databases">
        <title>Infants hospitalized years apart are colonized by the same room-sourced microbial strains.</title>
        <authorList>
            <person name="Brooks B."/>
            <person name="Olm M.R."/>
            <person name="Firek B.A."/>
            <person name="Baker R."/>
            <person name="Thomas B.C."/>
            <person name="Morowitz M.J."/>
            <person name="Banfield J.F."/>
        </authorList>
    </citation>
    <scope>NUCLEOTIDE SEQUENCE [LARGE SCALE GENOMIC DNA]</scope>
    <source>
        <strain evidence="1">S2_009_000_R2_76</strain>
    </source>
</reference>
<evidence type="ECO:0000313" key="2">
    <source>
        <dbReference type="Proteomes" id="UP000249645"/>
    </source>
</evidence>
<organism evidence="1 2">
    <name type="scientific">Pseudopedobacter saltans</name>
    <dbReference type="NCBI Taxonomy" id="151895"/>
    <lineage>
        <taxon>Bacteria</taxon>
        <taxon>Pseudomonadati</taxon>
        <taxon>Bacteroidota</taxon>
        <taxon>Sphingobacteriia</taxon>
        <taxon>Sphingobacteriales</taxon>
        <taxon>Sphingobacteriaceae</taxon>
        <taxon>Pseudopedobacter</taxon>
    </lineage>
</organism>
<comment type="caution">
    <text evidence="1">The sequence shown here is derived from an EMBL/GenBank/DDBJ whole genome shotgun (WGS) entry which is preliminary data.</text>
</comment>
<accession>A0A2W5FD29</accession>
<name>A0A2W5FD29_9SPHI</name>
<sequence>MKKIIYCLMFIAVSLFFLSCEKRIQSKETDILPKTVSGGRPLPIGDINLQPDWDWTQPNWITYFKNASGSIGKITTINPFLDPSQKVYGKVNPAKADMYPSKGWMLVARDFGTESDANSYPFIIFYNKYRGILRICILRTNDVLSSYQRITLGFANNSSYPPLFKYIFGNNVNSESLQTSITTAGVNEWMIADFDASGYSENIDEFSAFNISLSEVVESEINLAGNIKLDGTAQPSASGTPSTLSQLNYIGNFYASTVEGAAKVVKTTGDEFKEGSASLFISSFYKLLKGFSGGNGSVYNINLSGPIKLQGSLTTSSPKTSFSVYLNNKQGLNNYRSLQDIPWGVFMIGDLSFVENYGNRDYYEDNPNGGDPILRSGDLIKSVIFEPGFITKASFKVNPVLANDIETIECVTIETNNWTYDIYGQMTNGGGIVKPETTISNFQKLEIFENDQENLALSSTNPGEDDVFKIGIKIMFKSGDVVYKTISVRHNI</sequence>
<dbReference type="Proteomes" id="UP000249645">
    <property type="component" value="Unassembled WGS sequence"/>
</dbReference>
<gene>
    <name evidence="1" type="ORF">DI598_02910</name>
</gene>
<proteinExistence type="predicted"/>
<dbReference type="AlphaFoldDB" id="A0A2W5FD29"/>
<evidence type="ECO:0000313" key="1">
    <source>
        <dbReference type="EMBL" id="PZP51560.1"/>
    </source>
</evidence>
<dbReference type="EMBL" id="QFOI01000027">
    <property type="protein sequence ID" value="PZP51560.1"/>
    <property type="molecule type" value="Genomic_DNA"/>
</dbReference>
<protein>
    <submittedName>
        <fullName evidence="1">Uncharacterized protein</fullName>
    </submittedName>
</protein>